<dbReference type="PRINTS" id="PR00105">
    <property type="entry name" value="C5METTRFRASE"/>
</dbReference>
<accession>A0A382TAT1</accession>
<evidence type="ECO:0000313" key="5">
    <source>
        <dbReference type="EMBL" id="SVD19234.1"/>
    </source>
</evidence>
<dbReference type="GO" id="GO:0032259">
    <property type="term" value="P:methylation"/>
    <property type="evidence" value="ECO:0007669"/>
    <property type="project" value="UniProtKB-KW"/>
</dbReference>
<feature type="non-terminal residue" evidence="5">
    <location>
        <position position="238"/>
    </location>
</feature>
<dbReference type="Pfam" id="PF00145">
    <property type="entry name" value="DNA_methylase"/>
    <property type="match status" value="1"/>
</dbReference>
<dbReference type="EC" id="2.1.1.37" evidence="1"/>
<evidence type="ECO:0000256" key="4">
    <source>
        <dbReference type="ARBA" id="ARBA00022691"/>
    </source>
</evidence>
<protein>
    <recommendedName>
        <fullName evidence="1">DNA (cytosine-5-)-methyltransferase</fullName>
        <ecNumber evidence="1">2.1.1.37</ecNumber>
    </recommendedName>
</protein>
<dbReference type="GO" id="GO:0044027">
    <property type="term" value="P:negative regulation of gene expression via chromosomal CpG island methylation"/>
    <property type="evidence" value="ECO:0007669"/>
    <property type="project" value="TreeGrafter"/>
</dbReference>
<proteinExistence type="predicted"/>
<dbReference type="InterPro" id="IPR050390">
    <property type="entry name" value="C5-Methyltransferase"/>
</dbReference>
<dbReference type="InterPro" id="IPR001525">
    <property type="entry name" value="C5_MeTfrase"/>
</dbReference>
<keyword evidence="4" id="KW-0949">S-adenosyl-L-methionine</keyword>
<keyword evidence="3" id="KW-0808">Transferase</keyword>
<evidence type="ECO:0000256" key="2">
    <source>
        <dbReference type="ARBA" id="ARBA00022603"/>
    </source>
</evidence>
<dbReference type="PANTHER" id="PTHR10629:SF52">
    <property type="entry name" value="DNA (CYTOSINE-5)-METHYLTRANSFERASE 1"/>
    <property type="match status" value="1"/>
</dbReference>
<gene>
    <name evidence="5" type="ORF">METZ01_LOCUS372088</name>
</gene>
<dbReference type="GO" id="GO:0005634">
    <property type="term" value="C:nucleus"/>
    <property type="evidence" value="ECO:0007669"/>
    <property type="project" value="TreeGrafter"/>
</dbReference>
<dbReference type="SUPFAM" id="SSF53335">
    <property type="entry name" value="S-adenosyl-L-methionine-dependent methyltransferases"/>
    <property type="match status" value="1"/>
</dbReference>
<keyword evidence="2" id="KW-0489">Methyltransferase</keyword>
<dbReference type="GO" id="GO:0003886">
    <property type="term" value="F:DNA (cytosine-5-)-methyltransferase activity"/>
    <property type="evidence" value="ECO:0007669"/>
    <property type="project" value="UniProtKB-EC"/>
</dbReference>
<organism evidence="5">
    <name type="scientific">marine metagenome</name>
    <dbReference type="NCBI Taxonomy" id="408172"/>
    <lineage>
        <taxon>unclassified sequences</taxon>
        <taxon>metagenomes</taxon>
        <taxon>ecological metagenomes</taxon>
    </lineage>
</organism>
<evidence type="ECO:0000256" key="3">
    <source>
        <dbReference type="ARBA" id="ARBA00022679"/>
    </source>
</evidence>
<dbReference type="PROSITE" id="PS51679">
    <property type="entry name" value="SAM_MT_C5"/>
    <property type="match status" value="1"/>
</dbReference>
<dbReference type="AlphaFoldDB" id="A0A382TAT1"/>
<reference evidence="5" key="1">
    <citation type="submission" date="2018-05" db="EMBL/GenBank/DDBJ databases">
        <authorList>
            <person name="Lanie J.A."/>
            <person name="Ng W.-L."/>
            <person name="Kazmierczak K.M."/>
            <person name="Andrzejewski T.M."/>
            <person name="Davidsen T.M."/>
            <person name="Wayne K.J."/>
            <person name="Tettelin H."/>
            <person name="Glass J.I."/>
            <person name="Rusch D."/>
            <person name="Podicherti R."/>
            <person name="Tsui H.-C.T."/>
            <person name="Winkler M.E."/>
        </authorList>
    </citation>
    <scope>NUCLEOTIDE SEQUENCE</scope>
</reference>
<dbReference type="PANTHER" id="PTHR10629">
    <property type="entry name" value="CYTOSINE-SPECIFIC METHYLTRANSFERASE"/>
    <property type="match status" value="1"/>
</dbReference>
<dbReference type="EMBL" id="UINC01135219">
    <property type="protein sequence ID" value="SVD19234.1"/>
    <property type="molecule type" value="Genomic_DNA"/>
</dbReference>
<name>A0A382TAT1_9ZZZZ</name>
<dbReference type="Gene3D" id="3.40.50.150">
    <property type="entry name" value="Vaccinia Virus protein VP39"/>
    <property type="match status" value="1"/>
</dbReference>
<evidence type="ECO:0000256" key="1">
    <source>
        <dbReference type="ARBA" id="ARBA00011975"/>
    </source>
</evidence>
<dbReference type="InterPro" id="IPR029063">
    <property type="entry name" value="SAM-dependent_MTases_sf"/>
</dbReference>
<sequence>MDHSIELATDWDERAISILASNLHPKAIETGDVFRLFDGDVGQKRKTENERRLIDNIPHVMEPDLLTGGPPCQGHSDLNNHTRRGDPRNSLYLRMVRAAEILKPKAMIIENVSTVIHSKEDVVGRAITELTASGYSVSERLLWAHEFGVPQRRKRHFLVASKVREPDFATLDGLTRNNHRTLRWAIEDLLDAYDESSTYNSSSVPSGENQARMNWLIENDEWDLPNHLRPPCHQQGHN</sequence>
<dbReference type="GO" id="GO:0003677">
    <property type="term" value="F:DNA binding"/>
    <property type="evidence" value="ECO:0007669"/>
    <property type="project" value="TreeGrafter"/>
</dbReference>
<dbReference type="Gene3D" id="3.90.120.10">
    <property type="entry name" value="DNA Methylase, subunit A, domain 2"/>
    <property type="match status" value="1"/>
</dbReference>